<evidence type="ECO:0000313" key="7">
    <source>
        <dbReference type="EMBL" id="RXJ64250.1"/>
    </source>
</evidence>
<feature type="domain" description="NlpC/P60" evidence="6">
    <location>
        <begin position="38"/>
        <end position="159"/>
    </location>
</feature>
<dbReference type="SUPFAM" id="SSF54001">
    <property type="entry name" value="Cysteine proteinases"/>
    <property type="match status" value="1"/>
</dbReference>
<dbReference type="InterPro" id="IPR052062">
    <property type="entry name" value="Murein_DD/LD_carboxypeptidase"/>
</dbReference>
<reference evidence="7 8" key="1">
    <citation type="submission" date="2017-10" db="EMBL/GenBank/DDBJ databases">
        <title>Genomics of the genus Arcobacter.</title>
        <authorList>
            <person name="Perez-Cataluna A."/>
            <person name="Figueras M.J."/>
        </authorList>
    </citation>
    <scope>NUCLEOTIDE SEQUENCE [LARGE SCALE GENOMIC DNA]</scope>
    <source>
        <strain evidence="7 8">DSM 24636</strain>
    </source>
</reference>
<dbReference type="InterPro" id="IPR000064">
    <property type="entry name" value="NLP_P60_dom"/>
</dbReference>
<evidence type="ECO:0000256" key="2">
    <source>
        <dbReference type="ARBA" id="ARBA00022670"/>
    </source>
</evidence>
<keyword evidence="8" id="KW-1185">Reference proteome</keyword>
<dbReference type="AlphaFoldDB" id="A0A4Q0Y2A0"/>
<evidence type="ECO:0000256" key="4">
    <source>
        <dbReference type="ARBA" id="ARBA00022801"/>
    </source>
</evidence>
<dbReference type="PROSITE" id="PS51935">
    <property type="entry name" value="NLPC_P60"/>
    <property type="match status" value="1"/>
</dbReference>
<sequence length="160" mass="18767">MKFIFLLLILILQGCSSKYDSIDYKTINNKPSESLDYNKIYNNLLTQYKNWEGVKYKYGGYSKKGIDCSAFVQKTFKEKLNFNLPRTTYMQLKIGEDISPEDLATGDLLFFKTGFKTNHVGIYLKNGRFMHVSTKKGVIISRLDNPYFSKHLWKIRRVLY</sequence>
<dbReference type="GO" id="GO:0008234">
    <property type="term" value="F:cysteine-type peptidase activity"/>
    <property type="evidence" value="ECO:0007669"/>
    <property type="project" value="UniProtKB-KW"/>
</dbReference>
<keyword evidence="2" id="KW-0645">Protease</keyword>
<dbReference type="PANTHER" id="PTHR47360">
    <property type="entry name" value="MUREIN DD-ENDOPEPTIDASE MEPS/MUREIN LD-CARBOXYPEPTIDASE"/>
    <property type="match status" value="1"/>
</dbReference>
<dbReference type="Pfam" id="PF00877">
    <property type="entry name" value="NLPC_P60"/>
    <property type="match status" value="1"/>
</dbReference>
<keyword evidence="5" id="KW-0788">Thiol protease</keyword>
<proteinExistence type="inferred from homology"/>
<dbReference type="Gene3D" id="3.90.1720.10">
    <property type="entry name" value="endopeptidase domain like (from Nostoc punctiforme)"/>
    <property type="match status" value="1"/>
</dbReference>
<dbReference type="OrthoDB" id="9807055at2"/>
<comment type="caution">
    <text evidence="7">The sequence shown here is derived from an EMBL/GenBank/DDBJ whole genome shotgun (WGS) entry which is preliminary data.</text>
</comment>
<evidence type="ECO:0000256" key="1">
    <source>
        <dbReference type="ARBA" id="ARBA00007074"/>
    </source>
</evidence>
<dbReference type="EMBL" id="PDKO01000002">
    <property type="protein sequence ID" value="RXJ64250.1"/>
    <property type="molecule type" value="Genomic_DNA"/>
</dbReference>
<evidence type="ECO:0000259" key="6">
    <source>
        <dbReference type="PROSITE" id="PS51935"/>
    </source>
</evidence>
<keyword evidence="4" id="KW-0378">Hydrolase</keyword>
<dbReference type="InterPro" id="IPR038765">
    <property type="entry name" value="Papain-like_cys_pep_sf"/>
</dbReference>
<comment type="similarity">
    <text evidence="1">Belongs to the peptidase C40 family.</text>
</comment>
<evidence type="ECO:0000256" key="5">
    <source>
        <dbReference type="ARBA" id="ARBA00022807"/>
    </source>
</evidence>
<gene>
    <name evidence="7" type="ORF">CRV06_04565</name>
</gene>
<dbReference type="PANTHER" id="PTHR47360:SF1">
    <property type="entry name" value="ENDOPEPTIDASE NLPC-RELATED"/>
    <property type="match status" value="1"/>
</dbReference>
<evidence type="ECO:0000256" key="3">
    <source>
        <dbReference type="ARBA" id="ARBA00022729"/>
    </source>
</evidence>
<name>A0A4Q0Y2A0_9BACT</name>
<dbReference type="STRING" id="877500.GCA_000935065_01343"/>
<keyword evidence="3" id="KW-0732">Signal</keyword>
<organism evidence="7 8">
    <name type="scientific">Halarcobacter anaerophilus</name>
    <dbReference type="NCBI Taxonomy" id="877500"/>
    <lineage>
        <taxon>Bacteria</taxon>
        <taxon>Pseudomonadati</taxon>
        <taxon>Campylobacterota</taxon>
        <taxon>Epsilonproteobacteria</taxon>
        <taxon>Campylobacterales</taxon>
        <taxon>Arcobacteraceae</taxon>
        <taxon>Halarcobacter</taxon>
    </lineage>
</organism>
<dbReference type="Proteomes" id="UP000290191">
    <property type="component" value="Unassembled WGS sequence"/>
</dbReference>
<dbReference type="GO" id="GO:0006508">
    <property type="term" value="P:proteolysis"/>
    <property type="evidence" value="ECO:0007669"/>
    <property type="project" value="UniProtKB-KW"/>
</dbReference>
<protein>
    <recommendedName>
        <fullName evidence="6">NlpC/P60 domain-containing protein</fullName>
    </recommendedName>
</protein>
<dbReference type="PROSITE" id="PS51257">
    <property type="entry name" value="PROKAR_LIPOPROTEIN"/>
    <property type="match status" value="1"/>
</dbReference>
<evidence type="ECO:0000313" key="8">
    <source>
        <dbReference type="Proteomes" id="UP000290191"/>
    </source>
</evidence>
<accession>A0A4Q0Y2A0</accession>